<organism evidence="2 3">
    <name type="scientific">Exophiala spinifera</name>
    <dbReference type="NCBI Taxonomy" id="91928"/>
    <lineage>
        <taxon>Eukaryota</taxon>
        <taxon>Fungi</taxon>
        <taxon>Dikarya</taxon>
        <taxon>Ascomycota</taxon>
        <taxon>Pezizomycotina</taxon>
        <taxon>Eurotiomycetes</taxon>
        <taxon>Chaetothyriomycetidae</taxon>
        <taxon>Chaetothyriales</taxon>
        <taxon>Herpotrichiellaceae</taxon>
        <taxon>Exophiala</taxon>
    </lineage>
</organism>
<dbReference type="EMBL" id="KN847512">
    <property type="protein sequence ID" value="KIW09647.1"/>
    <property type="molecule type" value="Genomic_DNA"/>
</dbReference>
<dbReference type="VEuPathDB" id="FungiDB:PV08_12103"/>
<gene>
    <name evidence="2" type="ORF">PV08_12103</name>
</gene>
<evidence type="ECO:0000313" key="2">
    <source>
        <dbReference type="EMBL" id="KIW09647.1"/>
    </source>
</evidence>
<dbReference type="OrthoDB" id="6627536at2759"/>
<dbReference type="STRING" id="91928.A0A0D1Z9K0"/>
<name>A0A0D1Z9K0_9EURO</name>
<dbReference type="Pfam" id="PF00856">
    <property type="entry name" value="SET"/>
    <property type="match status" value="1"/>
</dbReference>
<dbReference type="HOGENOM" id="CLU_997594_0_0_1"/>
<keyword evidence="3" id="KW-1185">Reference proteome</keyword>
<dbReference type="PROSITE" id="PS50280">
    <property type="entry name" value="SET"/>
    <property type="match status" value="1"/>
</dbReference>
<dbReference type="InterPro" id="IPR001214">
    <property type="entry name" value="SET_dom"/>
</dbReference>
<dbReference type="InterPro" id="IPR046341">
    <property type="entry name" value="SET_dom_sf"/>
</dbReference>
<dbReference type="GeneID" id="27339186"/>
<dbReference type="InterPro" id="IPR039977">
    <property type="entry name" value="Suv4-20/Set9"/>
</dbReference>
<sequence>MDWRTVLAINDCLSTLVLSKTAYVNNLRRFLSAPAEADNELPRINTIRTYLRVLNRSGSSEATELFSRDETFRRLQMGLATEEQDQVNRQLQTYLAIFRWRCPFDILHTWQFDGVNADLAVRARQTFCPGQTIKGLEGRLVEAPEEAVEQQRQADMVSSIVESERFGQTFFMTSLARFVNHACDPNAKLVVRSRRYVDVVAIKEITLGEEVTVHYGSGYFGSDNQECLCRICKAPSRSSRPVPCSHCGWEGEDVECSSAPCSFCVRHFSIYGNPWPATT</sequence>
<dbReference type="Proteomes" id="UP000053328">
    <property type="component" value="Unassembled WGS sequence"/>
</dbReference>
<dbReference type="Gene3D" id="2.170.270.10">
    <property type="entry name" value="SET domain"/>
    <property type="match status" value="1"/>
</dbReference>
<dbReference type="SUPFAM" id="SSF82199">
    <property type="entry name" value="SET domain"/>
    <property type="match status" value="1"/>
</dbReference>
<feature type="domain" description="SET" evidence="1">
    <location>
        <begin position="102"/>
        <end position="216"/>
    </location>
</feature>
<dbReference type="GO" id="GO:0005634">
    <property type="term" value="C:nucleus"/>
    <property type="evidence" value="ECO:0007669"/>
    <property type="project" value="TreeGrafter"/>
</dbReference>
<dbReference type="GO" id="GO:0042799">
    <property type="term" value="F:histone H4K20 methyltransferase activity"/>
    <property type="evidence" value="ECO:0007669"/>
    <property type="project" value="TreeGrafter"/>
</dbReference>
<protein>
    <recommendedName>
        <fullName evidence="1">SET domain-containing protein</fullName>
    </recommendedName>
</protein>
<dbReference type="AlphaFoldDB" id="A0A0D1Z9K0"/>
<reference evidence="2 3" key="1">
    <citation type="submission" date="2015-01" db="EMBL/GenBank/DDBJ databases">
        <title>The Genome Sequence of Exophiala spinifera CBS89968.</title>
        <authorList>
            <consortium name="The Broad Institute Genomics Platform"/>
            <person name="Cuomo C."/>
            <person name="de Hoog S."/>
            <person name="Gorbushina A."/>
            <person name="Stielow B."/>
            <person name="Teixiera M."/>
            <person name="Abouelleil A."/>
            <person name="Chapman S.B."/>
            <person name="Priest M."/>
            <person name="Young S.K."/>
            <person name="Wortman J."/>
            <person name="Nusbaum C."/>
            <person name="Birren B."/>
        </authorList>
    </citation>
    <scope>NUCLEOTIDE SEQUENCE [LARGE SCALE GENOMIC DNA]</scope>
    <source>
        <strain evidence="2 3">CBS 89968</strain>
    </source>
</reference>
<evidence type="ECO:0000313" key="3">
    <source>
        <dbReference type="Proteomes" id="UP000053328"/>
    </source>
</evidence>
<evidence type="ECO:0000259" key="1">
    <source>
        <dbReference type="PROSITE" id="PS50280"/>
    </source>
</evidence>
<dbReference type="PANTHER" id="PTHR12977:SF4">
    <property type="entry name" value="HISTONE-LYSINE N-METHYLTRANSFERASE KMT5B"/>
    <property type="match status" value="1"/>
</dbReference>
<accession>A0A0D1Z9K0</accession>
<dbReference type="RefSeq" id="XP_016229863.1">
    <property type="nucleotide sequence ID" value="XM_016386410.1"/>
</dbReference>
<proteinExistence type="predicted"/>
<dbReference type="PANTHER" id="PTHR12977">
    <property type="entry name" value="SUPPRESSOR OF VARIEGATION 4-20-RELATED"/>
    <property type="match status" value="1"/>
</dbReference>